<dbReference type="Proteomes" id="UP000438429">
    <property type="component" value="Unassembled WGS sequence"/>
</dbReference>
<accession>A0A6A4SX10</accession>
<dbReference type="GO" id="GO:0006357">
    <property type="term" value="P:regulation of transcription by RNA polymerase II"/>
    <property type="evidence" value="ECO:0007669"/>
    <property type="project" value="TreeGrafter"/>
</dbReference>
<dbReference type="Pfam" id="PF00505">
    <property type="entry name" value="HMG_box"/>
    <property type="match status" value="1"/>
</dbReference>
<feature type="compositionally biased region" description="Basic residues" evidence="5">
    <location>
        <begin position="214"/>
        <end position="225"/>
    </location>
</feature>
<feature type="domain" description="HMG box" evidence="6">
    <location>
        <begin position="230"/>
        <end position="298"/>
    </location>
</feature>
<dbReference type="SUPFAM" id="SSF47095">
    <property type="entry name" value="HMG-box"/>
    <property type="match status" value="1"/>
</dbReference>
<evidence type="ECO:0000313" key="7">
    <source>
        <dbReference type="EMBL" id="KAF0036420.1"/>
    </source>
</evidence>
<dbReference type="GO" id="GO:0031490">
    <property type="term" value="F:chromatin DNA binding"/>
    <property type="evidence" value="ECO:0007669"/>
    <property type="project" value="TreeGrafter"/>
</dbReference>
<feature type="compositionally biased region" description="Pro residues" evidence="5">
    <location>
        <begin position="332"/>
        <end position="347"/>
    </location>
</feature>
<dbReference type="SMART" id="SM00398">
    <property type="entry name" value="HMG"/>
    <property type="match status" value="1"/>
</dbReference>
<dbReference type="PRINTS" id="PR00886">
    <property type="entry name" value="HIGHMOBLTY12"/>
</dbReference>
<dbReference type="Gene3D" id="1.10.30.10">
    <property type="entry name" value="High mobility group box domain"/>
    <property type="match status" value="1"/>
</dbReference>
<evidence type="ECO:0000256" key="5">
    <source>
        <dbReference type="SAM" id="MobiDB-lite"/>
    </source>
</evidence>
<sequence>MRKIGKLVHSVISYGAFFCRPEIRNFTLLMLARYSVGERAVKLHTAPAPGINPSRKRLPIAVFDGDNMYLNDNNQEFRSPNQHWGIDIRKTMLEEHQRNIRSTSPPMLGGMNYSSQGRGSSGGGGGGGAGDEDYEIPPITPPNHADPSLLHLMEHESGYPFHSLPHNGLLNTYSYPELPALMMSNMLGQDTHLLSGPMHSINSEKRAAAEMMKPKPKPQKKKKKKDPNEPQKPVSAYALFFRDTQAAIKGQNPNATFGDVSKIVASMWDSLGEEQKQAYKRKTEAAKKEYLKALATYRASLVSKTYNDPEPKSAQQTSQPSHMLPHKQPLYSVPPQPSSPYLGPPGSFPLSDLQSYPGPPRHTLAQTLSQSQMLPPSMSASPPSPFQISPPLHPHAQLSLHQSSLLNQPIRMQQSQPIISHQMGLQAPLHSPPLSQQGFSHIQADYQNSVGGSQSPGAPNPGHGQNPDWDSEYCNRDCGPNHCGEIENKKKYMQSDYRRIHTYPCIQSYINKCLFFFSSGMGARDKPLYLT</sequence>
<proteinExistence type="predicted"/>
<dbReference type="PANTHER" id="PTHR45781">
    <property type="entry name" value="AGAP000281-PA"/>
    <property type="match status" value="1"/>
</dbReference>
<dbReference type="GO" id="GO:0005634">
    <property type="term" value="C:nucleus"/>
    <property type="evidence" value="ECO:0007669"/>
    <property type="project" value="UniProtKB-SubCell"/>
</dbReference>
<feature type="region of interest" description="Disordered" evidence="5">
    <location>
        <begin position="304"/>
        <end position="394"/>
    </location>
</feature>
<dbReference type="PANTHER" id="PTHR45781:SF5">
    <property type="entry name" value="TOX HIGH MOBILITY GROUP BOX FAMILY MEMBER 2"/>
    <property type="match status" value="1"/>
</dbReference>
<feature type="compositionally biased region" description="Polar residues" evidence="5">
    <location>
        <begin position="447"/>
        <end position="457"/>
    </location>
</feature>
<organism evidence="7 8">
    <name type="scientific">Scophthalmus maximus</name>
    <name type="common">Turbot</name>
    <name type="synonym">Psetta maxima</name>
    <dbReference type="NCBI Taxonomy" id="52904"/>
    <lineage>
        <taxon>Eukaryota</taxon>
        <taxon>Metazoa</taxon>
        <taxon>Chordata</taxon>
        <taxon>Craniata</taxon>
        <taxon>Vertebrata</taxon>
        <taxon>Euteleostomi</taxon>
        <taxon>Actinopterygii</taxon>
        <taxon>Neopterygii</taxon>
        <taxon>Teleostei</taxon>
        <taxon>Neoteleostei</taxon>
        <taxon>Acanthomorphata</taxon>
        <taxon>Carangaria</taxon>
        <taxon>Pleuronectiformes</taxon>
        <taxon>Pleuronectoidei</taxon>
        <taxon>Scophthalmidae</taxon>
        <taxon>Scophthalmus</taxon>
    </lineage>
</organism>
<feature type="region of interest" description="Disordered" evidence="5">
    <location>
        <begin position="101"/>
        <end position="133"/>
    </location>
</feature>
<evidence type="ECO:0000256" key="2">
    <source>
        <dbReference type="ARBA" id="ARBA00023125"/>
    </source>
</evidence>
<evidence type="ECO:0000259" key="6">
    <source>
        <dbReference type="PROSITE" id="PS50118"/>
    </source>
</evidence>
<keyword evidence="2 4" id="KW-0238">DNA-binding</keyword>
<dbReference type="EMBL" id="VEVO01000010">
    <property type="protein sequence ID" value="KAF0036420.1"/>
    <property type="molecule type" value="Genomic_DNA"/>
</dbReference>
<feature type="DNA-binding region" description="HMG box" evidence="4">
    <location>
        <begin position="230"/>
        <end position="298"/>
    </location>
</feature>
<dbReference type="InterPro" id="IPR036910">
    <property type="entry name" value="HMG_box_dom_sf"/>
</dbReference>
<dbReference type="PROSITE" id="PS50118">
    <property type="entry name" value="HMG_BOX_2"/>
    <property type="match status" value="1"/>
</dbReference>
<evidence type="ECO:0000256" key="4">
    <source>
        <dbReference type="PROSITE-ProRule" id="PRU00267"/>
    </source>
</evidence>
<reference evidence="7 8" key="1">
    <citation type="submission" date="2019-06" db="EMBL/GenBank/DDBJ databases">
        <title>Draft genomes of female and male turbot (Scophthalmus maximus).</title>
        <authorList>
            <person name="Xu H."/>
            <person name="Xu X.-W."/>
            <person name="Shao C."/>
            <person name="Chen S."/>
        </authorList>
    </citation>
    <scope>NUCLEOTIDE SEQUENCE [LARGE SCALE GENOMIC DNA]</scope>
    <source>
        <strain evidence="7">Ysfricsl-2016a</strain>
        <tissue evidence="7">Blood</tissue>
    </source>
</reference>
<dbReference type="InterPro" id="IPR009071">
    <property type="entry name" value="HMG_box_dom"/>
</dbReference>
<feature type="region of interest" description="Disordered" evidence="5">
    <location>
        <begin position="447"/>
        <end position="468"/>
    </location>
</feature>
<dbReference type="CDD" id="cd21995">
    <property type="entry name" value="HMG-box_TOX-like"/>
    <property type="match status" value="1"/>
</dbReference>
<name>A0A6A4SX10_SCOMX</name>
<dbReference type="AlphaFoldDB" id="A0A6A4SX10"/>
<feature type="compositionally biased region" description="Low complexity" evidence="5">
    <location>
        <begin position="368"/>
        <end position="381"/>
    </location>
</feature>
<dbReference type="FunFam" id="1.10.30.10:FF:000005">
    <property type="entry name" value="TOX high mobility group box family member 3"/>
    <property type="match status" value="1"/>
</dbReference>
<comment type="subcellular location">
    <subcellularLocation>
        <location evidence="1">Nucleus</location>
    </subcellularLocation>
</comment>
<comment type="caution">
    <text evidence="7">The sequence shown here is derived from an EMBL/GenBank/DDBJ whole genome shotgun (WGS) entry which is preliminary data.</text>
</comment>
<keyword evidence="3 4" id="KW-0539">Nucleus</keyword>
<gene>
    <name evidence="7" type="ORF">F2P81_011732</name>
</gene>
<evidence type="ECO:0000256" key="3">
    <source>
        <dbReference type="ARBA" id="ARBA00023242"/>
    </source>
</evidence>
<protein>
    <recommendedName>
        <fullName evidence="6">HMG box domain-containing protein</fullName>
    </recommendedName>
</protein>
<feature type="compositionally biased region" description="Gly residues" evidence="5">
    <location>
        <begin position="119"/>
        <end position="129"/>
    </location>
</feature>
<evidence type="ECO:0000313" key="8">
    <source>
        <dbReference type="Proteomes" id="UP000438429"/>
    </source>
</evidence>
<evidence type="ECO:0000256" key="1">
    <source>
        <dbReference type="ARBA" id="ARBA00004123"/>
    </source>
</evidence>
<dbReference type="InterPro" id="IPR051365">
    <property type="entry name" value="TOX_HMG-box_domain"/>
</dbReference>
<feature type="region of interest" description="Disordered" evidence="5">
    <location>
        <begin position="205"/>
        <end position="231"/>
    </location>
</feature>